<dbReference type="Pfam" id="PF10604">
    <property type="entry name" value="Polyketide_cyc2"/>
    <property type="match status" value="1"/>
</dbReference>
<organism evidence="1 2">
    <name type="scientific">Nocardioides dokdonensis FR1436</name>
    <dbReference type="NCBI Taxonomy" id="1300347"/>
    <lineage>
        <taxon>Bacteria</taxon>
        <taxon>Bacillati</taxon>
        <taxon>Actinomycetota</taxon>
        <taxon>Actinomycetes</taxon>
        <taxon>Propionibacteriales</taxon>
        <taxon>Nocardioidaceae</taxon>
        <taxon>Nocardioides</taxon>
    </lineage>
</organism>
<gene>
    <name evidence="1" type="ORF">I601_0631</name>
</gene>
<protein>
    <submittedName>
        <fullName evidence="1">Polyketide cyclase / dehydrase and lipid transport</fullName>
    </submittedName>
</protein>
<name>A0A1A9GHJ9_9ACTN</name>
<dbReference type="InterPro" id="IPR019587">
    <property type="entry name" value="Polyketide_cyclase/dehydratase"/>
</dbReference>
<evidence type="ECO:0000313" key="1">
    <source>
        <dbReference type="EMBL" id="ANH37083.1"/>
    </source>
</evidence>
<dbReference type="InterPro" id="IPR023393">
    <property type="entry name" value="START-like_dom_sf"/>
</dbReference>
<dbReference type="AlphaFoldDB" id="A0A1A9GHJ9"/>
<dbReference type="STRING" id="1300347.I601_0631"/>
<dbReference type="KEGG" id="ndk:I601_0631"/>
<dbReference type="Gene3D" id="3.30.530.20">
    <property type="match status" value="1"/>
</dbReference>
<dbReference type="OrthoDB" id="581838at2"/>
<dbReference type="RefSeq" id="WP_068106317.1">
    <property type="nucleotide sequence ID" value="NZ_CP015079.1"/>
</dbReference>
<dbReference type="SUPFAM" id="SSF55961">
    <property type="entry name" value="Bet v1-like"/>
    <property type="match status" value="1"/>
</dbReference>
<reference evidence="1 2" key="1">
    <citation type="submission" date="2016-03" db="EMBL/GenBank/DDBJ databases">
        <title>Complete genome sequence of a soil Actinobacterium, Nocardioides dokdonensis FR1436.</title>
        <authorList>
            <person name="Kwon S.-K."/>
            <person name="Kim K."/>
            <person name="Kim J.F."/>
        </authorList>
    </citation>
    <scope>NUCLEOTIDE SEQUENCE [LARGE SCALE GENOMIC DNA]</scope>
    <source>
        <strain evidence="1 2">FR1436</strain>
    </source>
</reference>
<dbReference type="PATRIC" id="fig|1300347.3.peg.636"/>
<accession>A0A1A9GHJ9</accession>
<proteinExistence type="predicted"/>
<dbReference type="Proteomes" id="UP000077868">
    <property type="component" value="Chromosome"/>
</dbReference>
<sequence length="169" mass="18929">MTVPCDKVDVEFFDTAPSVHRARVEVAATPERIFDLLHDAEAWVRWAFPITAVEWTSGFPLEVGSTRTVHMRGGLVGYEEFIAYEHGSRMAFRFNEASRKGVRAFAEDYRVSDLGGGRSAVEWTMAMDTGSTPKLVDRVVSPVMTAGLRFMLRRFARLVESDHTPAGSR</sequence>
<dbReference type="EMBL" id="CP015079">
    <property type="protein sequence ID" value="ANH37083.1"/>
    <property type="molecule type" value="Genomic_DNA"/>
</dbReference>
<keyword evidence="2" id="KW-1185">Reference proteome</keyword>
<dbReference type="CDD" id="cd07821">
    <property type="entry name" value="PYR_PYL_RCAR_like"/>
    <property type="match status" value="1"/>
</dbReference>
<evidence type="ECO:0000313" key="2">
    <source>
        <dbReference type="Proteomes" id="UP000077868"/>
    </source>
</evidence>